<dbReference type="InterPro" id="IPR036723">
    <property type="entry name" value="Alpha-catenin/vinculin-like_sf"/>
</dbReference>
<comment type="subcellular location">
    <subcellularLocation>
        <location evidence="1">Cytoplasm</location>
    </subcellularLocation>
</comment>
<dbReference type="InterPro" id="IPR006077">
    <property type="entry name" value="Vinculin/catenin"/>
</dbReference>
<dbReference type="Pfam" id="PF01044">
    <property type="entry name" value="Vinculin"/>
    <property type="match status" value="1"/>
</dbReference>
<protein>
    <submittedName>
        <fullName evidence="4">DgyrCDS10535</fullName>
    </submittedName>
</protein>
<evidence type="ECO:0000256" key="1">
    <source>
        <dbReference type="ARBA" id="ARBA00004496"/>
    </source>
</evidence>
<organism evidence="4 5">
    <name type="scientific">Dimorphilus gyrociliatus</name>
    <dbReference type="NCBI Taxonomy" id="2664684"/>
    <lineage>
        <taxon>Eukaryota</taxon>
        <taxon>Metazoa</taxon>
        <taxon>Spiralia</taxon>
        <taxon>Lophotrochozoa</taxon>
        <taxon>Annelida</taxon>
        <taxon>Polychaeta</taxon>
        <taxon>Polychaeta incertae sedis</taxon>
        <taxon>Dinophilidae</taxon>
        <taxon>Dimorphilus</taxon>
    </lineage>
</organism>
<gene>
    <name evidence="4" type="ORF">DGYR_LOCUS9937</name>
</gene>
<evidence type="ECO:0000313" key="5">
    <source>
        <dbReference type="Proteomes" id="UP000549394"/>
    </source>
</evidence>
<proteinExistence type="inferred from homology"/>
<evidence type="ECO:0000313" key="4">
    <source>
        <dbReference type="EMBL" id="CAD5122084.1"/>
    </source>
</evidence>
<dbReference type="Proteomes" id="UP000549394">
    <property type="component" value="Unassembled WGS sequence"/>
</dbReference>
<dbReference type="PANTHER" id="PTHR18914">
    <property type="entry name" value="ALPHA CATENIN"/>
    <property type="match status" value="1"/>
</dbReference>
<dbReference type="PANTHER" id="PTHR18914:SF30">
    <property type="entry name" value="VINCULIN_ALPHA-CATENIN FAMILY MEMBER 1"/>
    <property type="match status" value="1"/>
</dbReference>
<dbReference type="GO" id="GO:0005737">
    <property type="term" value="C:cytoplasm"/>
    <property type="evidence" value="ECO:0007669"/>
    <property type="project" value="UniProtKB-SubCell"/>
</dbReference>
<evidence type="ECO:0000256" key="2">
    <source>
        <dbReference type="ARBA" id="ARBA00008376"/>
    </source>
</evidence>
<sequence>MDEINALVSNRVPTKSIEQSIAPILSQVSQLILLGEKNSRRCSAEYIEEKGCQFFAKCKAASKAALKLSKSISDETLKNKLQAASFTLTENSENFLVCSKKLTYSLEDTSSFRQLTRSIKDVVESLIKVLLIADERDIKKIVNMTEQIEEDLNSLLSREHQKELASDLKKIYKTSIEMVDLCDNRTKNLRKAKQKQALNVSISTFKRNIPLLCEGLRAIYRKSSSDKLKRQLSEDFAVAQMKKSLREIRKAIEGRYLINEDDDNDSINVEEAGCFTLTIDLAMERLSTNDDITNEINSILRHSLTVGHAANECFKDSIKKISQIVLQAKNKYLQCLEVENRDKLPDIKAIVQEGLQHLERQVNGAVLGLIIDAFKESVEPLDRVIKRVLLSEISVCNAPTGNTLDDLIENFHSHSDMICQASRLVSASCPDTSKVKVIQTAVQQLEALDPELIPAILLCHANKKNKDAILQIKLLRNEWSDCVKNLIITIDKITDPNKFILLTNNQLNNEIDSICKCTQISFKLLADVKAVLGKTGRVCTVAKSIINQSEPNDFNKNLATFLKNLLQCIPSVRTVINQIEQADNCDTLLSILSEKCEILHQNMRYLADGLDKENHEKILADMNKTVEYRFHNSEMTMEGDKTISNDEHFDFSILLTDSSDVKRLADEIELSAISSKRQKVDVLCNDLLTYSNVLVDNATTLAEFDQQNKRMLHDVSSDITTLSINVIDSSRKVVLDDSARFDDLKKYCRTWAIKVTKCENIIAAIVQIWTNPVEIVIEALQNQNVKDINSSLKYLEQITNKCQEISADIKWIINQTKAINDGLINEQENELENTLSTISTYADLAIGSRSIQAKNALKQALNTWKVKIHVINLLLINVSKEYIQRTCVEISIPKDINSLDGWKLAYENCLSECNKIKNWLEPVITGQNDLAIEARRSSQLLDMEQSKLTESYNLLINCNDDPFVTLKLCLNILRFSKVMNDTSNILDEAVKEIFPCLANMADSFRSISLSFSPSKVENCISEEFQKKLTTLKSKISDCLSSLPTDKRRTVIELSEWLDKLTIELLKIIEPDSYPFNTKEFVKSNKLLQKLQYEWISLFSRVLNELKGYTDISEFKMSPRRIEDIDARKEKVFAGFTESLRHDLIAGSSSSAVNSALNTFTKSMTGLLSCDTFSLDFSKILSDNENDESLKVNDRFKQNFHSTPITGFPKRHFMTMKSTNDKQRITQLDNFYLMKSSLLDLRRFIYNKDYKNTSEIALSIVEHCNEVLEFFRDILKNCFDDRLAKDLQSTIECLPTVLNQLKVIIKLENDHNRSERGAEQGQKIILKNCSNVIRLTRDSFIAAHACCSCLVSCFLKNST</sequence>
<reference evidence="4 5" key="1">
    <citation type="submission" date="2020-08" db="EMBL/GenBank/DDBJ databases">
        <authorList>
            <person name="Hejnol A."/>
        </authorList>
    </citation>
    <scope>NUCLEOTIDE SEQUENCE [LARGE SCALE GENOMIC DNA]</scope>
</reference>
<keyword evidence="3" id="KW-0963">Cytoplasm</keyword>
<keyword evidence="5" id="KW-1185">Reference proteome</keyword>
<dbReference type="OrthoDB" id="29742at2759"/>
<dbReference type="GO" id="GO:0016477">
    <property type="term" value="P:cell migration"/>
    <property type="evidence" value="ECO:0007669"/>
    <property type="project" value="TreeGrafter"/>
</dbReference>
<accession>A0A7I8W5L7</accession>
<evidence type="ECO:0000256" key="3">
    <source>
        <dbReference type="ARBA" id="ARBA00022490"/>
    </source>
</evidence>
<dbReference type="GO" id="GO:0008013">
    <property type="term" value="F:beta-catenin binding"/>
    <property type="evidence" value="ECO:0007669"/>
    <property type="project" value="TreeGrafter"/>
</dbReference>
<dbReference type="Gene3D" id="1.20.120.230">
    <property type="entry name" value="Alpha-catenin/vinculin-like"/>
    <property type="match status" value="1"/>
</dbReference>
<dbReference type="GO" id="GO:0051015">
    <property type="term" value="F:actin filament binding"/>
    <property type="evidence" value="ECO:0007669"/>
    <property type="project" value="InterPro"/>
</dbReference>
<comment type="similarity">
    <text evidence="2">Belongs to the vinculin/alpha-catenin family.</text>
</comment>
<dbReference type="EMBL" id="CAJFCJ010000016">
    <property type="protein sequence ID" value="CAD5122084.1"/>
    <property type="molecule type" value="Genomic_DNA"/>
</dbReference>
<dbReference type="GO" id="GO:0098609">
    <property type="term" value="P:cell-cell adhesion"/>
    <property type="evidence" value="ECO:0007669"/>
    <property type="project" value="TreeGrafter"/>
</dbReference>
<comment type="caution">
    <text evidence="4">The sequence shown here is derived from an EMBL/GenBank/DDBJ whole genome shotgun (WGS) entry which is preliminary data.</text>
</comment>
<dbReference type="GO" id="GO:0016342">
    <property type="term" value="C:catenin complex"/>
    <property type="evidence" value="ECO:0007669"/>
    <property type="project" value="TreeGrafter"/>
</dbReference>
<name>A0A7I8W5L7_9ANNE</name>
<dbReference type="SUPFAM" id="SSF47220">
    <property type="entry name" value="alpha-catenin/vinculin-like"/>
    <property type="match status" value="2"/>
</dbReference>
<dbReference type="GO" id="GO:0005912">
    <property type="term" value="C:adherens junction"/>
    <property type="evidence" value="ECO:0007669"/>
    <property type="project" value="TreeGrafter"/>
</dbReference>
<dbReference type="Gene3D" id="1.20.120.810">
    <property type="entry name" value="Vinculin, Vh2 four-helix bundle"/>
    <property type="match status" value="2"/>
</dbReference>